<dbReference type="InterPro" id="IPR036388">
    <property type="entry name" value="WH-like_DNA-bd_sf"/>
</dbReference>
<keyword evidence="2" id="KW-0238">DNA-binding</keyword>
<dbReference type="SUPFAM" id="SSF46785">
    <property type="entry name" value="Winged helix' DNA-binding domain"/>
    <property type="match status" value="1"/>
</dbReference>
<comment type="caution">
    <text evidence="5">The sequence shown here is derived from an EMBL/GenBank/DDBJ whole genome shotgun (WGS) entry which is preliminary data.</text>
</comment>
<dbReference type="SUPFAM" id="SSF100950">
    <property type="entry name" value="NagB/RpiA/CoA transferase-like"/>
    <property type="match status" value="1"/>
</dbReference>
<feature type="domain" description="HTH deoR-type" evidence="4">
    <location>
        <begin position="3"/>
        <end position="58"/>
    </location>
</feature>
<organism evidence="5 6">
    <name type="scientific">Acidiferrimicrobium australe</name>
    <dbReference type="NCBI Taxonomy" id="2664430"/>
    <lineage>
        <taxon>Bacteria</taxon>
        <taxon>Bacillati</taxon>
        <taxon>Actinomycetota</taxon>
        <taxon>Acidimicrobiia</taxon>
        <taxon>Acidimicrobiales</taxon>
        <taxon>Acidimicrobiaceae</taxon>
        <taxon>Acidiferrimicrobium</taxon>
    </lineage>
</organism>
<dbReference type="PROSITE" id="PS51000">
    <property type="entry name" value="HTH_DEOR_2"/>
    <property type="match status" value="1"/>
</dbReference>
<dbReference type="PANTHER" id="PTHR30363:SF44">
    <property type="entry name" value="AGA OPERON TRANSCRIPTIONAL REPRESSOR-RELATED"/>
    <property type="match status" value="1"/>
</dbReference>
<keyword evidence="6" id="KW-1185">Reference proteome</keyword>
<evidence type="ECO:0000256" key="1">
    <source>
        <dbReference type="ARBA" id="ARBA00023015"/>
    </source>
</evidence>
<dbReference type="PROSITE" id="PS00894">
    <property type="entry name" value="HTH_DEOR_1"/>
    <property type="match status" value="1"/>
</dbReference>
<dbReference type="PANTHER" id="PTHR30363">
    <property type="entry name" value="HTH-TYPE TRANSCRIPTIONAL REGULATOR SRLR-RELATED"/>
    <property type="match status" value="1"/>
</dbReference>
<dbReference type="SMART" id="SM00420">
    <property type="entry name" value="HTH_DEOR"/>
    <property type="match status" value="1"/>
</dbReference>
<reference evidence="5 6" key="1">
    <citation type="submission" date="2019-11" db="EMBL/GenBank/DDBJ databases">
        <title>Acidiferrimicrobium australis gen. nov., sp. nov., an acidophilic and obligately heterotrophic, member of the Actinobacteria that catalyses dissimilatory oxido- reduction of iron isolated from metal-rich acidic water in Chile.</title>
        <authorList>
            <person name="Gonzalez D."/>
            <person name="Huber K."/>
            <person name="Hedrich S."/>
            <person name="Rojas-Villalobos C."/>
            <person name="Quatrini R."/>
            <person name="Dinamarca M.A."/>
            <person name="Schwarz A."/>
            <person name="Canales C."/>
            <person name="Nancucheo I."/>
        </authorList>
    </citation>
    <scope>NUCLEOTIDE SEQUENCE [LARGE SCALE GENOMIC DNA]</scope>
    <source>
        <strain evidence="5 6">USS-CCA1</strain>
    </source>
</reference>
<accession>A0ABW9QRM6</accession>
<dbReference type="InterPro" id="IPR050313">
    <property type="entry name" value="Carb_Metab_HTH_regulators"/>
</dbReference>
<name>A0ABW9QRM6_9ACTN</name>
<dbReference type="InterPro" id="IPR018356">
    <property type="entry name" value="Tscrpt_reg_HTH_DeoR_CS"/>
</dbReference>
<dbReference type="Gene3D" id="1.10.10.10">
    <property type="entry name" value="Winged helix-like DNA-binding domain superfamily/Winged helix DNA-binding domain"/>
    <property type="match status" value="1"/>
</dbReference>
<dbReference type="PRINTS" id="PR00037">
    <property type="entry name" value="HTHLACR"/>
</dbReference>
<evidence type="ECO:0000259" key="4">
    <source>
        <dbReference type="PROSITE" id="PS51000"/>
    </source>
</evidence>
<protein>
    <submittedName>
        <fullName evidence="5">DeoR family transcriptional regulator</fullName>
    </submittedName>
</protein>
<proteinExistence type="predicted"/>
<evidence type="ECO:0000313" key="6">
    <source>
        <dbReference type="Proteomes" id="UP000437736"/>
    </source>
</evidence>
<keyword evidence="1" id="KW-0805">Transcription regulation</keyword>
<gene>
    <name evidence="5" type="ORF">GHK86_06510</name>
</gene>
<evidence type="ECO:0000256" key="2">
    <source>
        <dbReference type="ARBA" id="ARBA00023125"/>
    </source>
</evidence>
<dbReference type="EMBL" id="WJHE01000280">
    <property type="protein sequence ID" value="MST32373.1"/>
    <property type="molecule type" value="Genomic_DNA"/>
</dbReference>
<dbReference type="InterPro" id="IPR014036">
    <property type="entry name" value="DeoR-like_C"/>
</dbReference>
<dbReference type="Pfam" id="PF08220">
    <property type="entry name" value="HTH_DeoR"/>
    <property type="match status" value="1"/>
</dbReference>
<evidence type="ECO:0000313" key="5">
    <source>
        <dbReference type="EMBL" id="MST32373.1"/>
    </source>
</evidence>
<sequence length="263" mass="27484">MLASQRRRRIAEELARAGAVRVADLAIALDVSEMTVRRDLERMQEAGVLVKVHGGAVPAGRSAEEPGFDVKLERATAEKSAIAKAAVNLVPPGSSVALSGGTTTWSLARLLPSVPGITVLTNSLSAATELHRQRPAPSVVLSGGVRTPSDALVGPIADAAIRSLYVDLLFLGVHGMDPDAGYTTPNLAEAETNRTFVANARRVVVVADASKWRTVGLSRIAPLEAADVVITDEGLPLEARRALSEVTELVVAPLGPGSIREVG</sequence>
<evidence type="ECO:0000256" key="3">
    <source>
        <dbReference type="ARBA" id="ARBA00023163"/>
    </source>
</evidence>
<dbReference type="InterPro" id="IPR037171">
    <property type="entry name" value="NagB/RpiA_transferase-like"/>
</dbReference>
<dbReference type="Proteomes" id="UP000437736">
    <property type="component" value="Unassembled WGS sequence"/>
</dbReference>
<dbReference type="Gene3D" id="3.40.50.1360">
    <property type="match status" value="1"/>
</dbReference>
<dbReference type="InterPro" id="IPR036390">
    <property type="entry name" value="WH_DNA-bd_sf"/>
</dbReference>
<keyword evidence="3" id="KW-0804">Transcription</keyword>
<dbReference type="InterPro" id="IPR001034">
    <property type="entry name" value="DeoR_HTH"/>
</dbReference>
<dbReference type="SMART" id="SM01134">
    <property type="entry name" value="DeoRC"/>
    <property type="match status" value="1"/>
</dbReference>
<dbReference type="Pfam" id="PF00455">
    <property type="entry name" value="DeoRC"/>
    <property type="match status" value="1"/>
</dbReference>